<dbReference type="Proteomes" id="UP000807309">
    <property type="component" value="Unassembled WGS sequence"/>
</dbReference>
<dbReference type="InterPro" id="IPR002575">
    <property type="entry name" value="Aminoglycoside_PTrfase"/>
</dbReference>
<protein>
    <submittedName>
        <fullName evidence="2">Aminoglycoside phosphotransferase family protein</fullName>
    </submittedName>
</protein>
<keyword evidence="3" id="KW-1185">Reference proteome</keyword>
<evidence type="ECO:0000259" key="1">
    <source>
        <dbReference type="Pfam" id="PF01636"/>
    </source>
</evidence>
<proteinExistence type="predicted"/>
<feature type="domain" description="Aminoglycoside phosphotransferase" evidence="1">
    <location>
        <begin position="110"/>
        <end position="246"/>
    </location>
</feature>
<dbReference type="EMBL" id="JADLRE010000023">
    <property type="protein sequence ID" value="MBF6228512.1"/>
    <property type="molecule type" value="Genomic_DNA"/>
</dbReference>
<sequence>MIPEAGGRWWNAGLTEVRRVCRLTDEEVRMVEVGHCASFAVPQRGLFVRIGCVGSESQAANAVRFAKVCSAMIAGIVEPAEMGFSQPLSTQSGPVTFWPLLESVDGDIDYAWFGATLRSIHDVSGAPMTNEHRQTNPALAASRLKRLRQAPYVGDEVVAHCADLMARIRTLRERVLPTLLTGLIHGDAYAANVVNTPQRPFLIDYDTAGHGPLYWDLAPILVSHRRFGTPAAAVDQMFAAYGRDPRDDPAFWEVVRVREWGAITYLIDLASADQSYYRELVRRLRTADGAGVWRGLDELRAEGRLPAGST</sequence>
<accession>A0ABS0CG90</accession>
<dbReference type="InterPro" id="IPR011009">
    <property type="entry name" value="Kinase-like_dom_sf"/>
</dbReference>
<reference evidence="2 3" key="1">
    <citation type="submission" date="2020-10" db="EMBL/GenBank/DDBJ databases">
        <title>Identification of Nocardia species via Next-generation sequencing and recognition of intraspecies genetic diversity.</title>
        <authorList>
            <person name="Li P."/>
            <person name="Li P."/>
            <person name="Lu B."/>
        </authorList>
    </citation>
    <scope>NUCLEOTIDE SEQUENCE [LARGE SCALE GENOMIC DNA]</scope>
    <source>
        <strain evidence="2 3">N-11</strain>
    </source>
</reference>
<comment type="caution">
    <text evidence="2">The sequence shown here is derived from an EMBL/GenBank/DDBJ whole genome shotgun (WGS) entry which is preliminary data.</text>
</comment>
<evidence type="ECO:0000313" key="3">
    <source>
        <dbReference type="Proteomes" id="UP000807309"/>
    </source>
</evidence>
<name>A0ABS0CG90_9NOCA</name>
<organism evidence="2 3">
    <name type="scientific">Nocardia abscessus</name>
    <dbReference type="NCBI Taxonomy" id="120957"/>
    <lineage>
        <taxon>Bacteria</taxon>
        <taxon>Bacillati</taxon>
        <taxon>Actinomycetota</taxon>
        <taxon>Actinomycetes</taxon>
        <taxon>Mycobacteriales</taxon>
        <taxon>Nocardiaceae</taxon>
        <taxon>Nocardia</taxon>
    </lineage>
</organism>
<dbReference type="SUPFAM" id="SSF56112">
    <property type="entry name" value="Protein kinase-like (PK-like)"/>
    <property type="match status" value="1"/>
</dbReference>
<dbReference type="Pfam" id="PF01636">
    <property type="entry name" value="APH"/>
    <property type="match status" value="1"/>
</dbReference>
<evidence type="ECO:0000313" key="2">
    <source>
        <dbReference type="EMBL" id="MBF6228512.1"/>
    </source>
</evidence>
<dbReference type="Gene3D" id="3.90.1200.10">
    <property type="match status" value="1"/>
</dbReference>
<gene>
    <name evidence="2" type="ORF">IU470_25820</name>
</gene>
<dbReference type="RefSeq" id="WP_195035417.1">
    <property type="nucleotide sequence ID" value="NZ_JADLRE010000023.1"/>
</dbReference>